<dbReference type="Gene3D" id="3.90.1150.10">
    <property type="entry name" value="Aspartate Aminotransferase, domain 1"/>
    <property type="match status" value="1"/>
</dbReference>
<dbReference type="GO" id="GO:0019491">
    <property type="term" value="P:ectoine biosynthetic process"/>
    <property type="evidence" value="ECO:0007669"/>
    <property type="project" value="InterPro"/>
</dbReference>
<keyword evidence="14" id="KW-1185">Reference proteome</keyword>
<name>A0A926HS88_9FIRM</name>
<dbReference type="InterPro" id="IPR015424">
    <property type="entry name" value="PyrdxlP-dep_Trfase"/>
</dbReference>
<evidence type="ECO:0000256" key="7">
    <source>
        <dbReference type="ARBA" id="ARBA00022576"/>
    </source>
</evidence>
<evidence type="ECO:0000256" key="5">
    <source>
        <dbReference type="ARBA" id="ARBA00013155"/>
    </source>
</evidence>
<dbReference type="Pfam" id="PF00202">
    <property type="entry name" value="Aminotran_3"/>
    <property type="match status" value="1"/>
</dbReference>
<dbReference type="InterPro" id="IPR015422">
    <property type="entry name" value="PyrdxlP-dep_Trfase_small"/>
</dbReference>
<comment type="similarity">
    <text evidence="4 11">Belongs to the class-III pyridoxal-phosphate-dependent aminotransferase family.</text>
</comment>
<evidence type="ECO:0000256" key="9">
    <source>
        <dbReference type="ARBA" id="ARBA00022898"/>
    </source>
</evidence>
<dbReference type="SUPFAM" id="SSF53383">
    <property type="entry name" value="PLP-dependent transferases"/>
    <property type="match status" value="1"/>
</dbReference>
<proteinExistence type="inferred from homology"/>
<evidence type="ECO:0000313" key="14">
    <source>
        <dbReference type="Proteomes" id="UP000651482"/>
    </source>
</evidence>
<sequence length="436" mass="48744">METIFEQYESEVRSYCRHYPVVFEYAKGEFLRDESGRSYLDFFCGAGAVNYGHNNPYIKEKLIRYLTEDRILHSLDMYTTAKREFIAYFEDKILHPRGLHYKLQFPAPTGTNAVEAALKLARKATGRSGIFAFTGAFHGMTLGALSLTTDAESRAAAGVALTDVTHIPAPYQFPELDTIAYLETILTDDHSGVAKPAAIILETVQADGGVYPFDAEWLRQLRALCDRHRILLIVDDIQVGSARTGWFFSFERAGIVPDIVTLSKSIGGYGLPFAVVMLKPELDVWKPGEHTGTFRGNQLAFVAAKAGLEFMLENHIEEETRRKGEIVRKFLKEEIEPLDSRLKTRGIGLIWGIDFNGMPDPSISAKVVSTCFQNGLIAERAGRGNNVLKIMPPLVIEDEYLYEGLGILRRSLETVLAEQPAASENQQIEAEKHEQS</sequence>
<dbReference type="Gene3D" id="3.40.640.10">
    <property type="entry name" value="Type I PLP-dependent aspartate aminotransferase-like (Major domain)"/>
    <property type="match status" value="1"/>
</dbReference>
<protein>
    <recommendedName>
        <fullName evidence="6 12">Diaminobutyrate--2-oxoglutarate transaminase</fullName>
        <ecNumber evidence="5 12">2.6.1.76</ecNumber>
    </recommendedName>
    <alternativeName>
        <fullName evidence="12">DABA aminotransferase</fullName>
    </alternativeName>
</protein>
<dbReference type="AlphaFoldDB" id="A0A926HS88"/>
<evidence type="ECO:0000256" key="12">
    <source>
        <dbReference type="RuleBase" id="RU365034"/>
    </source>
</evidence>
<reference evidence="13" key="1">
    <citation type="submission" date="2020-08" db="EMBL/GenBank/DDBJ databases">
        <title>Genome public.</title>
        <authorList>
            <person name="Liu C."/>
            <person name="Sun Q."/>
        </authorList>
    </citation>
    <scope>NUCLEOTIDE SEQUENCE</scope>
    <source>
        <strain evidence="13">NSJ-40</strain>
    </source>
</reference>
<dbReference type="EMBL" id="JACRSN010000004">
    <property type="protein sequence ID" value="MBC8533136.1"/>
    <property type="molecule type" value="Genomic_DNA"/>
</dbReference>
<dbReference type="CDD" id="cd00610">
    <property type="entry name" value="OAT_like"/>
    <property type="match status" value="1"/>
</dbReference>
<dbReference type="GO" id="GO:0030170">
    <property type="term" value="F:pyridoxal phosphate binding"/>
    <property type="evidence" value="ECO:0007669"/>
    <property type="project" value="InterPro"/>
</dbReference>
<dbReference type="InterPro" id="IPR005814">
    <property type="entry name" value="Aminotrans_3"/>
</dbReference>
<dbReference type="NCBIfam" id="TIGR00709">
    <property type="entry name" value="dat"/>
    <property type="match status" value="1"/>
</dbReference>
<comment type="catalytic activity">
    <reaction evidence="10 12">
        <text>L-2,4-diaminobutanoate + 2-oxoglutarate = L-aspartate 4-semialdehyde + L-glutamate</text>
        <dbReference type="Rhea" id="RHEA:11160"/>
        <dbReference type="ChEBI" id="CHEBI:16810"/>
        <dbReference type="ChEBI" id="CHEBI:29985"/>
        <dbReference type="ChEBI" id="CHEBI:58761"/>
        <dbReference type="ChEBI" id="CHEBI:537519"/>
        <dbReference type="EC" id="2.6.1.76"/>
    </reaction>
</comment>
<evidence type="ECO:0000313" key="13">
    <source>
        <dbReference type="EMBL" id="MBC8533136.1"/>
    </source>
</evidence>
<accession>A0A926HS88</accession>
<dbReference type="GO" id="GO:0047307">
    <property type="term" value="F:diaminobutyrate-pyruvate transaminase activity"/>
    <property type="evidence" value="ECO:0007669"/>
    <property type="project" value="InterPro"/>
</dbReference>
<dbReference type="InterPro" id="IPR012773">
    <property type="entry name" value="Ectoine_EctB"/>
</dbReference>
<dbReference type="InterPro" id="IPR015421">
    <property type="entry name" value="PyrdxlP-dep_Trfase_major"/>
</dbReference>
<dbReference type="Proteomes" id="UP000651482">
    <property type="component" value="Unassembled WGS sequence"/>
</dbReference>
<evidence type="ECO:0000256" key="6">
    <source>
        <dbReference type="ARBA" id="ARBA00014798"/>
    </source>
</evidence>
<gene>
    <name evidence="13" type="primary">ectB</name>
    <name evidence="13" type="ORF">IAG03_03785</name>
</gene>
<evidence type="ECO:0000256" key="1">
    <source>
        <dbReference type="ARBA" id="ARBA00001933"/>
    </source>
</evidence>
<comment type="cofactor">
    <cofactor evidence="1 12">
        <name>pyridoxal 5'-phosphate</name>
        <dbReference type="ChEBI" id="CHEBI:597326"/>
    </cofactor>
</comment>
<organism evidence="13 14">
    <name type="scientific">Yeguia hominis</name>
    <dbReference type="NCBI Taxonomy" id="2763662"/>
    <lineage>
        <taxon>Bacteria</taxon>
        <taxon>Bacillati</taxon>
        <taxon>Bacillota</taxon>
        <taxon>Clostridia</taxon>
        <taxon>Eubacteriales</taxon>
        <taxon>Yeguiaceae</taxon>
        <taxon>Yeguia</taxon>
    </lineage>
</organism>
<dbReference type="GO" id="GO:0045303">
    <property type="term" value="F:diaminobutyrate-2-oxoglutarate transaminase activity"/>
    <property type="evidence" value="ECO:0007669"/>
    <property type="project" value="UniProtKB-EC"/>
</dbReference>
<keyword evidence="8 12" id="KW-0808">Transferase</keyword>
<dbReference type="NCBIfam" id="TIGR02407">
    <property type="entry name" value="ectoine_ectB"/>
    <property type="match status" value="1"/>
</dbReference>
<dbReference type="PANTHER" id="PTHR43552:SF2">
    <property type="entry name" value="DIAMINOBUTYRATE--2-OXOGLUTARATE TRANSAMINASE"/>
    <property type="match status" value="1"/>
</dbReference>
<comment type="caution">
    <text evidence="13">The sequence shown here is derived from an EMBL/GenBank/DDBJ whole genome shotgun (WGS) entry which is preliminary data.</text>
</comment>
<comment type="pathway">
    <text evidence="3 12">Amine and polyamine biosynthesis; ectoine biosynthesis; L-ectoine from L-aspartate 4-semialdehyde: step 1/3.</text>
</comment>
<dbReference type="PIRSF" id="PIRSF000521">
    <property type="entry name" value="Transaminase_4ab_Lys_Orn"/>
    <property type="match status" value="1"/>
</dbReference>
<dbReference type="RefSeq" id="WP_249318487.1">
    <property type="nucleotide sequence ID" value="NZ_JACRSN010000004.1"/>
</dbReference>
<dbReference type="NCBIfam" id="NF006733">
    <property type="entry name" value="PRK09264.1"/>
    <property type="match status" value="1"/>
</dbReference>
<keyword evidence="9 11" id="KW-0663">Pyridoxal phosphate</keyword>
<evidence type="ECO:0000256" key="8">
    <source>
        <dbReference type="ARBA" id="ARBA00022679"/>
    </source>
</evidence>
<evidence type="ECO:0000256" key="11">
    <source>
        <dbReference type="RuleBase" id="RU003560"/>
    </source>
</evidence>
<evidence type="ECO:0000256" key="3">
    <source>
        <dbReference type="ARBA" id="ARBA00004946"/>
    </source>
</evidence>
<keyword evidence="7 12" id="KW-0032">Aminotransferase</keyword>
<dbReference type="InterPro" id="IPR004637">
    <property type="entry name" value="Dat"/>
</dbReference>
<dbReference type="PANTHER" id="PTHR43552">
    <property type="entry name" value="DIAMINOBUTYRATE--2-OXOGLUTARATE AMINOTRANSFERASE"/>
    <property type="match status" value="1"/>
</dbReference>
<evidence type="ECO:0000256" key="4">
    <source>
        <dbReference type="ARBA" id="ARBA00008954"/>
    </source>
</evidence>
<dbReference type="EC" id="2.6.1.76" evidence="5 12"/>
<evidence type="ECO:0000256" key="2">
    <source>
        <dbReference type="ARBA" id="ARBA00002189"/>
    </source>
</evidence>
<comment type="function">
    <text evidence="2 12">Catalyzes reversively the conversion of L-aspartate beta-semialdehyde (ASA) to L-2,4-diaminobutyrate (DABA) by transamination with L-glutamate.</text>
</comment>
<evidence type="ECO:0000256" key="10">
    <source>
        <dbReference type="ARBA" id="ARBA00049111"/>
    </source>
</evidence>